<dbReference type="PANTHER" id="PTHR11934">
    <property type="entry name" value="RIBOSE-5-PHOSPHATE ISOMERASE"/>
    <property type="match status" value="1"/>
</dbReference>
<dbReference type="PANTHER" id="PTHR11934:SF0">
    <property type="entry name" value="RIBOSE-5-PHOSPHATE ISOMERASE"/>
    <property type="match status" value="1"/>
</dbReference>
<comment type="caution">
    <text evidence="4">The sequence shown here is derived from an EMBL/GenBank/DDBJ whole genome shotgun (WGS) entry which is preliminary data.</text>
</comment>
<evidence type="ECO:0000256" key="1">
    <source>
        <dbReference type="ARBA" id="ARBA00011959"/>
    </source>
</evidence>
<dbReference type="Proteomes" id="UP000181860">
    <property type="component" value="Unassembled WGS sequence"/>
</dbReference>
<proteinExistence type="predicted"/>
<reference evidence="4 5" key="1">
    <citation type="submission" date="2016-10" db="EMBL/GenBank/DDBJ databases">
        <authorList>
            <person name="Varghese N."/>
            <person name="Submissions S."/>
        </authorList>
    </citation>
    <scope>NUCLEOTIDE SEQUENCE [LARGE SCALE GENOMIC DNA]</scope>
    <source>
        <strain evidence="4 5">ATCC 43761</strain>
    </source>
</reference>
<dbReference type="SUPFAM" id="SSF75445">
    <property type="entry name" value="D-ribose-5-phosphate isomerase (RpiA), lid domain"/>
    <property type="match status" value="1"/>
</dbReference>
<keyword evidence="2 4" id="KW-0413">Isomerase</keyword>
<sequence>MLNFFNFVLAVTYFHTNIIYVNNFQINKLYENNFEVTIINNISKLAISKIKTGMTISLGGGHNVINLAEELHQSSITNITLCSPSELTRMNCKMLGMNVHPLDEIKRIDLAFDGCDSVDYQLNALKSGGGIHLFEKIAAQMSKEYILLVPEKRVQKELSSKVPLCIEVAEPAIKQVLNKCPNLKLQANIRLDQKVAALARSPEGNLLIDAFAKNWREIDQINQKICNTNGVVATSYFKNLATSLITTNTQDKAIEIKKGDLND</sequence>
<protein>
    <recommendedName>
        <fullName evidence="1">ribose-5-phosphate isomerase</fullName>
        <ecNumber evidence="1">5.3.1.6</ecNumber>
    </recommendedName>
    <alternativeName>
        <fullName evidence="3">Phosphoriboisomerase</fullName>
    </alternativeName>
</protein>
<evidence type="ECO:0000313" key="5">
    <source>
        <dbReference type="Proteomes" id="UP000181860"/>
    </source>
</evidence>
<dbReference type="GO" id="GO:0016853">
    <property type="term" value="F:isomerase activity"/>
    <property type="evidence" value="ECO:0007669"/>
    <property type="project" value="UniProtKB-KW"/>
</dbReference>
<dbReference type="InterPro" id="IPR004788">
    <property type="entry name" value="Ribose5P_isomerase_type_A"/>
</dbReference>
<dbReference type="Pfam" id="PF06026">
    <property type="entry name" value="Rib_5-P_isom_A"/>
    <property type="match status" value="1"/>
</dbReference>
<organism evidence="4 5">
    <name type="scientific">Lactobacillus kefiranofaciens</name>
    <dbReference type="NCBI Taxonomy" id="267818"/>
    <lineage>
        <taxon>Bacteria</taxon>
        <taxon>Bacillati</taxon>
        <taxon>Bacillota</taxon>
        <taxon>Bacilli</taxon>
        <taxon>Lactobacillales</taxon>
        <taxon>Lactobacillaceae</taxon>
        <taxon>Lactobacillus</taxon>
    </lineage>
</organism>
<dbReference type="Gene3D" id="3.40.50.1360">
    <property type="match status" value="1"/>
</dbReference>
<dbReference type="InterPro" id="IPR037171">
    <property type="entry name" value="NagB/RpiA_transferase-like"/>
</dbReference>
<dbReference type="Gene3D" id="3.30.70.260">
    <property type="match status" value="1"/>
</dbReference>
<evidence type="ECO:0000256" key="2">
    <source>
        <dbReference type="ARBA" id="ARBA00023235"/>
    </source>
</evidence>
<dbReference type="EC" id="5.3.1.6" evidence="1"/>
<name>A0ABY0MC35_9LACO</name>
<accession>A0ABY0MC35</accession>
<dbReference type="SUPFAM" id="SSF100950">
    <property type="entry name" value="NagB/RpiA/CoA transferase-like"/>
    <property type="match status" value="1"/>
</dbReference>
<dbReference type="EMBL" id="FMXC01000014">
    <property type="protein sequence ID" value="SDA56916.1"/>
    <property type="molecule type" value="Genomic_DNA"/>
</dbReference>
<evidence type="ECO:0000256" key="3">
    <source>
        <dbReference type="ARBA" id="ARBA00029734"/>
    </source>
</evidence>
<gene>
    <name evidence="4" type="ORF">SAMN02983011_01394</name>
</gene>
<keyword evidence="5" id="KW-1185">Reference proteome</keyword>
<evidence type="ECO:0000313" key="4">
    <source>
        <dbReference type="EMBL" id="SDA56916.1"/>
    </source>
</evidence>